<reference evidence="1" key="1">
    <citation type="submission" date="2009-08" db="EMBL/GenBank/DDBJ databases">
        <authorList>
            <person name="Weinstock G."/>
            <person name="Sodergren E."/>
            <person name="Clifton S."/>
            <person name="Fulton L."/>
            <person name="Fulton B."/>
            <person name="Courtney L."/>
            <person name="Fronick C."/>
            <person name="Harrison M."/>
            <person name="Strong C."/>
            <person name="Farmer C."/>
            <person name="Delahaunty K."/>
            <person name="Markovic C."/>
            <person name="Hall O."/>
            <person name="Minx P."/>
            <person name="Tomlinson C."/>
            <person name="Mitreva M."/>
            <person name="Nelson J."/>
            <person name="Hou S."/>
            <person name="Wollam A."/>
            <person name="Pepin K.H."/>
            <person name="Johnson M."/>
            <person name="Bhonagiri V."/>
            <person name="Nash W.E."/>
            <person name="Warren W."/>
            <person name="Chinwalla A."/>
            <person name="Mardis E.R."/>
            <person name="Wilson R.K."/>
        </authorList>
    </citation>
    <scope>NUCLEOTIDE SEQUENCE [LARGE SCALE GENOMIC DNA]</scope>
    <source>
        <strain evidence="1">A2-165</strain>
    </source>
</reference>
<evidence type="ECO:0000313" key="2">
    <source>
        <dbReference type="Proteomes" id="UP000004619"/>
    </source>
</evidence>
<name>C7H271_FAED2</name>
<dbReference type="AlphaFoldDB" id="C7H271"/>
<sequence>MQCKMYIYSIRWFYYITNKLYFQGKVLGENLSVAGAAATAPLVGEPLAEDSFFAMIAGAPKPMPAAGQTGAKR</sequence>
<keyword evidence="2" id="KW-1185">Reference proteome</keyword>
<dbReference type="HOGENOM" id="CLU_2699226_0_0_9"/>
<accession>C7H271</accession>
<gene>
    <name evidence="1" type="ORF">FAEPRAA2165_00365</name>
</gene>
<dbReference type="EMBL" id="ACOP02000008">
    <property type="protein sequence ID" value="EEU97784.1"/>
    <property type="molecule type" value="Genomic_DNA"/>
</dbReference>
<comment type="caution">
    <text evidence="1">The sequence shown here is derived from an EMBL/GenBank/DDBJ whole genome shotgun (WGS) entry which is preliminary data.</text>
</comment>
<proteinExistence type="predicted"/>
<dbReference type="Proteomes" id="UP000004619">
    <property type="component" value="Unassembled WGS sequence"/>
</dbReference>
<evidence type="ECO:0000313" key="1">
    <source>
        <dbReference type="EMBL" id="EEU97784.1"/>
    </source>
</evidence>
<protein>
    <submittedName>
        <fullName evidence="1">Uncharacterized protein</fullName>
    </submittedName>
</protein>
<organism evidence="1 2">
    <name type="scientific">Faecalibacterium duncaniae (strain DSM 17677 / JCM 31915 / A2-165)</name>
    <name type="common">Faecalibacterium prausnitzii</name>
    <dbReference type="NCBI Taxonomy" id="411483"/>
    <lineage>
        <taxon>Bacteria</taxon>
        <taxon>Bacillati</taxon>
        <taxon>Bacillota</taxon>
        <taxon>Clostridia</taxon>
        <taxon>Eubacteriales</taxon>
        <taxon>Oscillospiraceae</taxon>
        <taxon>Faecalibacterium</taxon>
    </lineage>
</organism>